<evidence type="ECO:0000256" key="3">
    <source>
        <dbReference type="ARBA" id="ARBA00023274"/>
    </source>
</evidence>
<dbReference type="GO" id="GO:0005840">
    <property type="term" value="C:ribosome"/>
    <property type="evidence" value="ECO:0007669"/>
    <property type="project" value="UniProtKB-KW"/>
</dbReference>
<protein>
    <submittedName>
        <fullName evidence="5">60S ribosomal protein L27</fullName>
    </submittedName>
</protein>
<dbReference type="InterPro" id="IPR038655">
    <property type="entry name" value="Ribosomal_eL27_sf"/>
</dbReference>
<evidence type="ECO:0000256" key="2">
    <source>
        <dbReference type="ARBA" id="ARBA00022980"/>
    </source>
</evidence>
<dbReference type="Gene3D" id="2.30.30.770">
    <property type="match status" value="1"/>
</dbReference>
<dbReference type="OrthoDB" id="2365484at2759"/>
<feature type="domain" description="KOW" evidence="4">
    <location>
        <begin position="4"/>
        <end position="31"/>
    </location>
</feature>
<dbReference type="InterPro" id="IPR041991">
    <property type="entry name" value="Ribosomal_eL27_KOW"/>
</dbReference>
<dbReference type="Pfam" id="PF00467">
    <property type="entry name" value="KOW"/>
    <property type="match status" value="1"/>
</dbReference>
<name>M1VDL3_CYAM1</name>
<proteinExistence type="inferred from homology"/>
<evidence type="ECO:0000313" key="6">
    <source>
        <dbReference type="Proteomes" id="UP000007014"/>
    </source>
</evidence>
<gene>
    <name evidence="5" type="ORF">CYME_CML305C</name>
</gene>
<dbReference type="HOGENOM" id="CLU_067359_1_1_1"/>
<dbReference type="Gramene" id="CML305CT">
    <property type="protein sequence ID" value="CML305CT"/>
    <property type="gene ID" value="CML305C"/>
</dbReference>
<accession>M1VDL3</accession>
<keyword evidence="2 5" id="KW-0689">Ribosomal protein</keyword>
<reference evidence="5 6" key="2">
    <citation type="journal article" date="2007" name="BMC Biol.">
        <title>A 100%-complete sequence reveals unusually simple genomic features in the hot-spring red alga Cyanidioschyzon merolae.</title>
        <authorList>
            <person name="Nozaki H."/>
            <person name="Takano H."/>
            <person name="Misumi O."/>
            <person name="Terasawa K."/>
            <person name="Matsuzaki M."/>
            <person name="Maruyama S."/>
            <person name="Nishida K."/>
            <person name="Yagisawa F."/>
            <person name="Yoshida Y."/>
            <person name="Fujiwara T."/>
            <person name="Takio S."/>
            <person name="Tamura K."/>
            <person name="Chung S.J."/>
            <person name="Nakamura S."/>
            <person name="Kuroiwa H."/>
            <person name="Tanaka K."/>
            <person name="Sato N."/>
            <person name="Kuroiwa T."/>
        </authorList>
    </citation>
    <scope>NUCLEOTIDE SEQUENCE [LARGE SCALE GENOMIC DNA]</scope>
    <source>
        <strain evidence="5 6">10D</strain>
    </source>
</reference>
<dbReference type="Pfam" id="PF01777">
    <property type="entry name" value="Ribosomal_L27e"/>
    <property type="match status" value="1"/>
</dbReference>
<dbReference type="InterPro" id="IPR008991">
    <property type="entry name" value="Translation_prot_SH3-like_sf"/>
</dbReference>
<dbReference type="InterPro" id="IPR005824">
    <property type="entry name" value="KOW"/>
</dbReference>
<dbReference type="Proteomes" id="UP000007014">
    <property type="component" value="Chromosome 12"/>
</dbReference>
<keyword evidence="3" id="KW-0687">Ribonucleoprotein</keyword>
<evidence type="ECO:0000259" key="4">
    <source>
        <dbReference type="SMART" id="SM00739"/>
    </source>
</evidence>
<dbReference type="OMA" id="KMLNYNH"/>
<dbReference type="AlphaFoldDB" id="M1VDL3"/>
<sequence>MVKFIKPGKAVIVTSGRQAGHKAIIVRCYDEGGSTRKFNHALVVGVERYPLRVTREMSEKRIAKRCRIRPFVKFVNYVHMLPTRYNVDFYDELRQVLPETLGLGTADDPWTTLESRRSCRIAVKKILEQKYLTGKYRWFFTKLRF</sequence>
<dbReference type="GO" id="GO:0003735">
    <property type="term" value="F:structural constituent of ribosome"/>
    <property type="evidence" value="ECO:0007669"/>
    <property type="project" value="InterPro"/>
</dbReference>
<dbReference type="GO" id="GO:1990904">
    <property type="term" value="C:ribonucleoprotein complex"/>
    <property type="evidence" value="ECO:0007669"/>
    <property type="project" value="UniProtKB-KW"/>
</dbReference>
<dbReference type="SUPFAM" id="SSF50104">
    <property type="entry name" value="Translation proteins SH3-like domain"/>
    <property type="match status" value="1"/>
</dbReference>
<dbReference type="EMBL" id="AP006494">
    <property type="protein sequence ID" value="BAM80877.1"/>
    <property type="molecule type" value="Genomic_DNA"/>
</dbReference>
<evidence type="ECO:0000313" key="5">
    <source>
        <dbReference type="EMBL" id="BAM80877.1"/>
    </source>
</evidence>
<dbReference type="KEGG" id="cme:CYME_CML305C"/>
<dbReference type="eggNOG" id="KOG3418">
    <property type="taxonomic scope" value="Eukaryota"/>
</dbReference>
<keyword evidence="6" id="KW-1185">Reference proteome</keyword>
<organism evidence="5 6">
    <name type="scientific">Cyanidioschyzon merolae (strain NIES-3377 / 10D)</name>
    <name type="common">Unicellular red alga</name>
    <dbReference type="NCBI Taxonomy" id="280699"/>
    <lineage>
        <taxon>Eukaryota</taxon>
        <taxon>Rhodophyta</taxon>
        <taxon>Bangiophyceae</taxon>
        <taxon>Cyanidiales</taxon>
        <taxon>Cyanidiaceae</taxon>
        <taxon>Cyanidioschyzon</taxon>
    </lineage>
</organism>
<dbReference type="STRING" id="280699.M1VDL3"/>
<dbReference type="InterPro" id="IPR001141">
    <property type="entry name" value="Ribosomal_eL27"/>
</dbReference>
<dbReference type="SMART" id="SM00739">
    <property type="entry name" value="KOW"/>
    <property type="match status" value="1"/>
</dbReference>
<evidence type="ECO:0000256" key="1">
    <source>
        <dbReference type="ARBA" id="ARBA00009124"/>
    </source>
</evidence>
<comment type="similarity">
    <text evidence="1">Belongs to the eukaryotic ribosomal protein eL27 family.</text>
</comment>
<reference evidence="5 6" key="1">
    <citation type="journal article" date="2004" name="Nature">
        <title>Genome sequence of the ultrasmall unicellular red alga Cyanidioschyzon merolae 10D.</title>
        <authorList>
            <person name="Matsuzaki M."/>
            <person name="Misumi O."/>
            <person name="Shin-i T."/>
            <person name="Maruyama S."/>
            <person name="Takahara M."/>
            <person name="Miyagishima S."/>
            <person name="Mori T."/>
            <person name="Nishida K."/>
            <person name="Yagisawa F."/>
            <person name="Nishida K."/>
            <person name="Yoshida Y."/>
            <person name="Nishimura Y."/>
            <person name="Nakao S."/>
            <person name="Kobayashi T."/>
            <person name="Momoyama Y."/>
            <person name="Higashiyama T."/>
            <person name="Minoda A."/>
            <person name="Sano M."/>
            <person name="Nomoto H."/>
            <person name="Oishi K."/>
            <person name="Hayashi H."/>
            <person name="Ohta F."/>
            <person name="Nishizaka S."/>
            <person name="Haga S."/>
            <person name="Miura S."/>
            <person name="Morishita T."/>
            <person name="Kabeya Y."/>
            <person name="Terasawa K."/>
            <person name="Suzuki Y."/>
            <person name="Ishii Y."/>
            <person name="Asakawa S."/>
            <person name="Takano H."/>
            <person name="Ohta N."/>
            <person name="Kuroiwa H."/>
            <person name="Tanaka K."/>
            <person name="Shimizu N."/>
            <person name="Sugano S."/>
            <person name="Sato N."/>
            <person name="Nozaki H."/>
            <person name="Ogasawara N."/>
            <person name="Kohara Y."/>
            <person name="Kuroiwa T."/>
        </authorList>
    </citation>
    <scope>NUCLEOTIDE SEQUENCE [LARGE SCALE GENOMIC DNA]</scope>
    <source>
        <strain evidence="5 6">10D</strain>
    </source>
</reference>
<dbReference type="GeneID" id="16994735"/>
<dbReference type="RefSeq" id="XP_005536913.1">
    <property type="nucleotide sequence ID" value="XM_005536856.1"/>
</dbReference>
<dbReference type="CDD" id="cd06090">
    <property type="entry name" value="KOW_RPL27"/>
    <property type="match status" value="1"/>
</dbReference>
<dbReference type="PANTHER" id="PTHR10497">
    <property type="entry name" value="60S RIBOSOMAL PROTEIN L27"/>
    <property type="match status" value="1"/>
</dbReference>
<dbReference type="GO" id="GO:0006412">
    <property type="term" value="P:translation"/>
    <property type="evidence" value="ECO:0007669"/>
    <property type="project" value="InterPro"/>
</dbReference>